<dbReference type="GO" id="GO:0016853">
    <property type="term" value="F:isomerase activity"/>
    <property type="evidence" value="ECO:0007669"/>
    <property type="project" value="UniProtKB-KW"/>
</dbReference>
<dbReference type="InterPro" id="IPR053977">
    <property type="entry name" value="Rv2466c-like"/>
</dbReference>
<dbReference type="Gene3D" id="3.40.30.10">
    <property type="entry name" value="Glutaredoxin"/>
    <property type="match status" value="1"/>
</dbReference>
<evidence type="ECO:0000313" key="1">
    <source>
        <dbReference type="EMBL" id="MBP2386404.1"/>
    </source>
</evidence>
<keyword evidence="1" id="KW-0413">Isomerase</keyword>
<organism evidence="1 2">
    <name type="scientific">Paeniglutamicibacter kerguelensis</name>
    <dbReference type="NCBI Taxonomy" id="254788"/>
    <lineage>
        <taxon>Bacteria</taxon>
        <taxon>Bacillati</taxon>
        <taxon>Actinomycetota</taxon>
        <taxon>Actinomycetes</taxon>
        <taxon>Micrococcales</taxon>
        <taxon>Micrococcaceae</taxon>
        <taxon>Paeniglutamicibacter</taxon>
    </lineage>
</organism>
<dbReference type="EMBL" id="JAGIOF010000001">
    <property type="protein sequence ID" value="MBP2386404.1"/>
    <property type="molecule type" value="Genomic_DNA"/>
</dbReference>
<name>A0ABS4XD57_9MICC</name>
<dbReference type="RefSeq" id="WP_209997305.1">
    <property type="nucleotide sequence ID" value="NZ_BAAAJY010000002.1"/>
</dbReference>
<reference evidence="1 2" key="1">
    <citation type="submission" date="2021-03" db="EMBL/GenBank/DDBJ databases">
        <title>Sequencing the genomes of 1000 actinobacteria strains.</title>
        <authorList>
            <person name="Klenk H.-P."/>
        </authorList>
    </citation>
    <scope>NUCLEOTIDE SEQUENCE [LARGE SCALE GENOMIC DNA]</scope>
    <source>
        <strain evidence="1 2">DSM 15797</strain>
    </source>
</reference>
<protein>
    <submittedName>
        <fullName evidence="1">2-hydroxychromene-2-carboxylate isomerase</fullName>
    </submittedName>
</protein>
<sequence length="205" mass="22570">MSEKTRVDFWFDPACPFAWATSRWVLEVEKVRDVEVAWNVMSLAVLNDGREGLSEQYQELLAKAWGPVRVIIAAAEAHGEEVIGKLYTAMGELLHHEKVSDYDEVISRALETVGLPAELAAVASTADFDDALRVSHDKGISQVGQDVGTPIMSLNGTAFFGPVITRVPAGEEAGTMFDATVTLAAYPHFFELKRSRNERPEFSVN</sequence>
<proteinExistence type="predicted"/>
<keyword evidence="2" id="KW-1185">Reference proteome</keyword>
<evidence type="ECO:0000313" key="2">
    <source>
        <dbReference type="Proteomes" id="UP001296993"/>
    </source>
</evidence>
<accession>A0ABS4XD57</accession>
<gene>
    <name evidence="1" type="ORF">JOF47_001915</name>
</gene>
<dbReference type="SUPFAM" id="SSF52833">
    <property type="entry name" value="Thioredoxin-like"/>
    <property type="match status" value="1"/>
</dbReference>
<dbReference type="Pfam" id="PF22234">
    <property type="entry name" value="Rv2466c-like"/>
    <property type="match status" value="1"/>
</dbReference>
<comment type="caution">
    <text evidence="1">The sequence shown here is derived from an EMBL/GenBank/DDBJ whole genome shotgun (WGS) entry which is preliminary data.</text>
</comment>
<dbReference type="Proteomes" id="UP001296993">
    <property type="component" value="Unassembled WGS sequence"/>
</dbReference>
<dbReference type="InterPro" id="IPR036249">
    <property type="entry name" value="Thioredoxin-like_sf"/>
</dbReference>